<dbReference type="EMBL" id="JAWMAJ010000231">
    <property type="protein sequence ID" value="MDV7222491.1"/>
    <property type="molecule type" value="Genomic_DNA"/>
</dbReference>
<reference evidence="1 2" key="1">
    <citation type="submission" date="2023-10" db="EMBL/GenBank/DDBJ databases">
        <title>Characterization of rhizosphere-enriched actinobacteria from wheat plants lab-grown on chernevaya soil.</title>
        <authorList>
            <person name="Tikhonova E.N."/>
            <person name="Konopkin A."/>
            <person name="Kravchenko I.K."/>
        </authorList>
    </citation>
    <scope>NUCLEOTIDE SEQUENCE [LARGE SCALE GENOMIC DNA]</scope>
    <source>
        <strain evidence="1 2">RR29</strain>
    </source>
</reference>
<dbReference type="InterPro" id="IPR023214">
    <property type="entry name" value="HAD_sf"/>
</dbReference>
<evidence type="ECO:0000313" key="1">
    <source>
        <dbReference type="EMBL" id="MDV7222491.1"/>
    </source>
</evidence>
<dbReference type="NCBIfam" id="TIGR01484">
    <property type="entry name" value="HAD-SF-IIB"/>
    <property type="match status" value="1"/>
</dbReference>
<dbReference type="InterPro" id="IPR006379">
    <property type="entry name" value="HAD-SF_hydro_IIB"/>
</dbReference>
<dbReference type="Proteomes" id="UP001187346">
    <property type="component" value="Unassembled WGS sequence"/>
</dbReference>
<dbReference type="PANTHER" id="PTHR10000">
    <property type="entry name" value="PHOSPHOSERINE PHOSPHATASE"/>
    <property type="match status" value="1"/>
</dbReference>
<dbReference type="InterPro" id="IPR036412">
    <property type="entry name" value="HAD-like_sf"/>
</dbReference>
<accession>A0ABU4FPE6</accession>
<keyword evidence="2" id="KW-1185">Reference proteome</keyword>
<dbReference type="PANTHER" id="PTHR10000:SF8">
    <property type="entry name" value="HAD SUPERFAMILY HYDROLASE-LIKE, TYPE 3"/>
    <property type="match status" value="1"/>
</dbReference>
<proteinExistence type="predicted"/>
<dbReference type="GO" id="GO:0016787">
    <property type="term" value="F:hydrolase activity"/>
    <property type="evidence" value="ECO:0007669"/>
    <property type="project" value="UniProtKB-KW"/>
</dbReference>
<organism evidence="1 2">
    <name type="scientific">Streptomyces prunicolor</name>
    <dbReference type="NCBI Taxonomy" id="67348"/>
    <lineage>
        <taxon>Bacteria</taxon>
        <taxon>Bacillati</taxon>
        <taxon>Actinomycetota</taxon>
        <taxon>Actinomycetes</taxon>
        <taxon>Kitasatosporales</taxon>
        <taxon>Streptomycetaceae</taxon>
        <taxon>Streptomyces</taxon>
    </lineage>
</organism>
<dbReference type="Gene3D" id="3.30.1240.10">
    <property type="match status" value="1"/>
</dbReference>
<dbReference type="SUPFAM" id="SSF56784">
    <property type="entry name" value="HAD-like"/>
    <property type="match status" value="1"/>
</dbReference>
<evidence type="ECO:0000313" key="2">
    <source>
        <dbReference type="Proteomes" id="UP001187346"/>
    </source>
</evidence>
<sequence>MTHTISDGVHPRLVASDLDGTVVREDGTVSARTVEAFARVRDAGAEFVFATGRPPRLMGPIADAFGGSGTAICSNGAYLYDMATRSVVAEHAIDPHTLAETVRRLRAAIPGIGLAVEYATELHGDDRYEAGAWDDDITVRRPGEAGLWHRPAPKLVGRHPHLTADELLALAAPALGDLITVYHSNGERLVEAIAVGVSKAHALRRFAADRGITAAETMAFGDMPNDLPMLAWAGMSYAVAGAHPSVLDAVAHVTLSLDEDGVARVIERHFPGGRRVSARATGRRH</sequence>
<dbReference type="RefSeq" id="WP_317775302.1">
    <property type="nucleotide sequence ID" value="NZ_JAWMAJ010000231.1"/>
</dbReference>
<keyword evidence="1" id="KW-0378">Hydrolase</keyword>
<name>A0ABU4FPE6_9ACTN</name>
<protein>
    <submittedName>
        <fullName evidence="1">HAD-IIB family hydrolase</fullName>
    </submittedName>
</protein>
<comment type="caution">
    <text evidence="1">The sequence shown here is derived from an EMBL/GenBank/DDBJ whole genome shotgun (WGS) entry which is preliminary data.</text>
</comment>
<dbReference type="Pfam" id="PF08282">
    <property type="entry name" value="Hydrolase_3"/>
    <property type="match status" value="1"/>
</dbReference>
<dbReference type="Gene3D" id="3.40.50.1000">
    <property type="entry name" value="HAD superfamily/HAD-like"/>
    <property type="match status" value="1"/>
</dbReference>
<gene>
    <name evidence="1" type="ORF">R5A26_41815</name>
</gene>